<dbReference type="RefSeq" id="WP_367995503.1">
    <property type="nucleotide sequence ID" value="NZ_JBFPJR010000047.1"/>
</dbReference>
<feature type="domain" description="Right handed beta helix" evidence="3">
    <location>
        <begin position="189"/>
        <end position="333"/>
    </location>
</feature>
<dbReference type="Pfam" id="PF13229">
    <property type="entry name" value="Beta_helix"/>
    <property type="match status" value="1"/>
</dbReference>
<evidence type="ECO:0000256" key="1">
    <source>
        <dbReference type="SAM" id="MobiDB-lite"/>
    </source>
</evidence>
<dbReference type="InterPro" id="IPR011050">
    <property type="entry name" value="Pectin_lyase_fold/virulence"/>
</dbReference>
<dbReference type="SMART" id="SM00710">
    <property type="entry name" value="PbH1"/>
    <property type="match status" value="6"/>
</dbReference>
<dbReference type="InterPro" id="IPR039448">
    <property type="entry name" value="Beta_helix"/>
</dbReference>
<name>A0ABV3T2V5_9ACTN</name>
<dbReference type="EMBL" id="JBFPJR010000047">
    <property type="protein sequence ID" value="MEX0429536.1"/>
    <property type="molecule type" value="Genomic_DNA"/>
</dbReference>
<accession>A0ABV3T2V5</accession>
<dbReference type="InterPro" id="IPR012334">
    <property type="entry name" value="Pectin_lyas_fold"/>
</dbReference>
<feature type="chain" id="PRO_5046750672" evidence="2">
    <location>
        <begin position="26"/>
        <end position="534"/>
    </location>
</feature>
<evidence type="ECO:0000259" key="3">
    <source>
        <dbReference type="Pfam" id="PF13229"/>
    </source>
</evidence>
<gene>
    <name evidence="4" type="ORF">AB3X52_18105</name>
</gene>
<dbReference type="Gene3D" id="2.160.20.10">
    <property type="entry name" value="Single-stranded right-handed beta-helix, Pectin lyase-like"/>
    <property type="match status" value="1"/>
</dbReference>
<reference evidence="4 5" key="1">
    <citation type="submission" date="2024-07" db="EMBL/GenBank/DDBJ databases">
        <authorList>
            <person name="Lee S."/>
            <person name="Kang M."/>
        </authorList>
    </citation>
    <scope>NUCLEOTIDE SEQUENCE [LARGE SCALE GENOMIC DNA]</scope>
    <source>
        <strain evidence="4 5">DS6</strain>
    </source>
</reference>
<organism evidence="4 5">
    <name type="scientific">Nocardioides eburneus</name>
    <dbReference type="NCBI Taxonomy" id="3231482"/>
    <lineage>
        <taxon>Bacteria</taxon>
        <taxon>Bacillati</taxon>
        <taxon>Actinomycetota</taxon>
        <taxon>Actinomycetes</taxon>
        <taxon>Propionibacteriales</taxon>
        <taxon>Nocardioidaceae</taxon>
        <taxon>Nocardioides</taxon>
    </lineage>
</organism>
<keyword evidence="5" id="KW-1185">Reference proteome</keyword>
<evidence type="ECO:0000313" key="4">
    <source>
        <dbReference type="EMBL" id="MEX0429536.1"/>
    </source>
</evidence>
<evidence type="ECO:0000313" key="5">
    <source>
        <dbReference type="Proteomes" id="UP001556631"/>
    </source>
</evidence>
<comment type="caution">
    <text evidence="4">The sequence shown here is derived from an EMBL/GenBank/DDBJ whole genome shotgun (WGS) entry which is preliminary data.</text>
</comment>
<feature type="compositionally biased region" description="Low complexity" evidence="1">
    <location>
        <begin position="40"/>
        <end position="57"/>
    </location>
</feature>
<feature type="region of interest" description="Disordered" evidence="1">
    <location>
        <begin position="30"/>
        <end position="70"/>
    </location>
</feature>
<proteinExistence type="predicted"/>
<evidence type="ECO:0000256" key="2">
    <source>
        <dbReference type="SAM" id="SignalP"/>
    </source>
</evidence>
<dbReference type="InterPro" id="IPR006626">
    <property type="entry name" value="PbH1"/>
</dbReference>
<sequence>MRPARRATAAAAPTAAAVLALAVLAGCGQSDDTEPGAAHSPAPTSTGSTGSTGSAAPDGPTGLPSYGAGEPARVCDSTLLDGPAQAPAGAVVVPVGQRLDEAVDAHPAGTTYYLTAGRHTLGTGAYSQVLPKAGDSFVGAPGAVLDGLRRNRYAFGGPAADVTIRTLTVQGFGSRLQNRDEGVVNHDAAPGWQLIGLRVQENGGAGVMLGDGSLVRDSCLVRNGQYGFNAYRPDGVHDVRLEHNEIAFNNTADWERRIDGCGCTGGGKFWATRDAVISDNNVHDNHGVGLWADTNNTGFLIDGNTFARNDGPGVMYETSYNARITHNTFTRNAITVGHDVDFPEPALYLSESGADPRAGDRYGDSLLVSANRFVDNWSGVVLWENADRFAGSPANTSSGATTLADPDVATEAACGTPAKIGTAPYVDDCRWKTQHVRVTGNRFELHPGRIPGCASSGGCGFVGLFSQWGTYPAWSPFKGAVVEDAVTLHQDNRFGDNSYVGPWRFMAHELGHPVSWAAWRAAPYDQDHGSTVRR</sequence>
<dbReference type="SUPFAM" id="SSF51126">
    <property type="entry name" value="Pectin lyase-like"/>
    <property type="match status" value="1"/>
</dbReference>
<dbReference type="Proteomes" id="UP001556631">
    <property type="component" value="Unassembled WGS sequence"/>
</dbReference>
<dbReference type="PROSITE" id="PS51257">
    <property type="entry name" value="PROKAR_LIPOPROTEIN"/>
    <property type="match status" value="1"/>
</dbReference>
<keyword evidence="2" id="KW-0732">Signal</keyword>
<protein>
    <submittedName>
        <fullName evidence="4">Right-handed parallel beta-helix repeat-containing protein</fullName>
    </submittedName>
</protein>
<feature type="signal peptide" evidence="2">
    <location>
        <begin position="1"/>
        <end position="25"/>
    </location>
</feature>